<dbReference type="InterPro" id="IPR000792">
    <property type="entry name" value="Tscrpt_reg_LuxR_C"/>
</dbReference>
<evidence type="ECO:0000259" key="4">
    <source>
        <dbReference type="PROSITE" id="PS50043"/>
    </source>
</evidence>
<dbReference type="PRINTS" id="PR00038">
    <property type="entry name" value="HTHLUXR"/>
</dbReference>
<dbReference type="AlphaFoldDB" id="A0A0K2GBB2"/>
<name>A0A0K2GBB2_NITMO</name>
<dbReference type="RefSeq" id="WP_053379425.1">
    <property type="nucleotide sequence ID" value="NZ_CP011801.1"/>
</dbReference>
<evidence type="ECO:0000313" key="6">
    <source>
        <dbReference type="Proteomes" id="UP000069205"/>
    </source>
</evidence>
<dbReference type="CDD" id="cd06170">
    <property type="entry name" value="LuxR_C_like"/>
    <property type="match status" value="1"/>
</dbReference>
<dbReference type="Proteomes" id="UP000069205">
    <property type="component" value="Chromosome"/>
</dbReference>
<dbReference type="GO" id="GO:0003677">
    <property type="term" value="F:DNA binding"/>
    <property type="evidence" value="ECO:0007669"/>
    <property type="project" value="UniProtKB-KW"/>
</dbReference>
<dbReference type="InterPro" id="IPR016032">
    <property type="entry name" value="Sig_transdc_resp-reg_C-effctor"/>
</dbReference>
<proteinExistence type="predicted"/>
<reference evidence="5 6" key="1">
    <citation type="journal article" date="2015" name="Proc. Natl. Acad. Sci. U.S.A.">
        <title>Expanded metabolic versatility of ubiquitous nitrite-oxidizing bacteria from the genus Nitrospira.</title>
        <authorList>
            <person name="Koch H."/>
            <person name="Lucker S."/>
            <person name="Albertsen M."/>
            <person name="Kitzinger K."/>
            <person name="Herbold C."/>
            <person name="Spieck E."/>
            <person name="Nielsen P.H."/>
            <person name="Wagner M."/>
            <person name="Daims H."/>
        </authorList>
    </citation>
    <scope>NUCLEOTIDE SEQUENCE [LARGE SCALE GENOMIC DNA]</scope>
    <source>
        <strain evidence="5 6">NSP M-1</strain>
    </source>
</reference>
<evidence type="ECO:0000313" key="5">
    <source>
        <dbReference type="EMBL" id="ALA58233.1"/>
    </source>
</evidence>
<keyword evidence="6" id="KW-1185">Reference proteome</keyword>
<feature type="domain" description="HTH luxR-type" evidence="4">
    <location>
        <begin position="296"/>
        <end position="361"/>
    </location>
</feature>
<dbReference type="PANTHER" id="PTHR44688:SF16">
    <property type="entry name" value="DNA-BINDING TRANSCRIPTIONAL ACTIVATOR DEVR_DOSR"/>
    <property type="match status" value="1"/>
</dbReference>
<dbReference type="Pfam" id="PF00196">
    <property type="entry name" value="GerE"/>
    <property type="match status" value="1"/>
</dbReference>
<dbReference type="PROSITE" id="PS00622">
    <property type="entry name" value="HTH_LUXR_1"/>
    <property type="match status" value="1"/>
</dbReference>
<evidence type="ECO:0000256" key="1">
    <source>
        <dbReference type="ARBA" id="ARBA00023015"/>
    </source>
</evidence>
<gene>
    <name evidence="5" type="ORF">NITMOv2_1813</name>
</gene>
<dbReference type="OrthoDB" id="510967at2"/>
<dbReference type="KEGG" id="nmv:NITMOv2_1813"/>
<organism evidence="5 6">
    <name type="scientific">Nitrospira moscoviensis</name>
    <dbReference type="NCBI Taxonomy" id="42253"/>
    <lineage>
        <taxon>Bacteria</taxon>
        <taxon>Pseudomonadati</taxon>
        <taxon>Nitrospirota</taxon>
        <taxon>Nitrospiria</taxon>
        <taxon>Nitrospirales</taxon>
        <taxon>Nitrospiraceae</taxon>
        <taxon>Nitrospira</taxon>
    </lineage>
</organism>
<keyword evidence="3" id="KW-0804">Transcription</keyword>
<dbReference type="EMBL" id="CP011801">
    <property type="protein sequence ID" value="ALA58233.1"/>
    <property type="molecule type" value="Genomic_DNA"/>
</dbReference>
<keyword evidence="2" id="KW-0238">DNA-binding</keyword>
<dbReference type="SMART" id="SM00421">
    <property type="entry name" value="HTH_LUXR"/>
    <property type="match status" value="1"/>
</dbReference>
<sequence length="365" mass="41470">MGREPLGAKDLRRLFDGVQRLYTLQDHASFTTTLVDVLASLVPVDVASYDELNPTTKKTFVKVAPHDVPMPENGFEILGRLLHQHPCVAHAHTTGDGSPTKISDFISVNQWKRTPLYNEFYKHFRTVHNLGMQFASGRDRSTIVSMGFHRGGRDFLERDRSILNVLRPHLSQAYNNAQAVTEMRREVADYKRLIEHLDQAIIQVTPKGRISWATPRAAMLLQPLDKRQKDAARLPSPLSDWVLQQDRLLSQSTLLSAPPQPLDVELHGRRLRVRFIKDGERRLVILEERTPDVSLPVLLKLGLSQRETEILMWVARGKANAEIADILSISVRTVHKHVERIYQKLGIDNRHAAIAIAMDVALRRA</sequence>
<accession>A0A0K2GBB2</accession>
<dbReference type="GO" id="GO:0006355">
    <property type="term" value="P:regulation of DNA-templated transcription"/>
    <property type="evidence" value="ECO:0007669"/>
    <property type="project" value="InterPro"/>
</dbReference>
<evidence type="ECO:0000256" key="3">
    <source>
        <dbReference type="ARBA" id="ARBA00023163"/>
    </source>
</evidence>
<protein>
    <recommendedName>
        <fullName evidence="4">HTH luxR-type domain-containing protein</fullName>
    </recommendedName>
</protein>
<dbReference type="PANTHER" id="PTHR44688">
    <property type="entry name" value="DNA-BINDING TRANSCRIPTIONAL ACTIVATOR DEVR_DOSR"/>
    <property type="match status" value="1"/>
</dbReference>
<evidence type="ECO:0000256" key="2">
    <source>
        <dbReference type="ARBA" id="ARBA00023125"/>
    </source>
</evidence>
<keyword evidence="1" id="KW-0805">Transcription regulation</keyword>
<dbReference type="SUPFAM" id="SSF55781">
    <property type="entry name" value="GAF domain-like"/>
    <property type="match status" value="1"/>
</dbReference>
<dbReference type="SUPFAM" id="SSF46894">
    <property type="entry name" value="C-terminal effector domain of the bipartite response regulators"/>
    <property type="match status" value="1"/>
</dbReference>
<dbReference type="PATRIC" id="fig|42253.5.peg.1782"/>
<dbReference type="InterPro" id="IPR036388">
    <property type="entry name" value="WH-like_DNA-bd_sf"/>
</dbReference>
<dbReference type="PROSITE" id="PS50043">
    <property type="entry name" value="HTH_LUXR_2"/>
    <property type="match status" value="1"/>
</dbReference>
<dbReference type="STRING" id="42253.NITMOv2_1813"/>
<dbReference type="Gene3D" id="1.10.10.10">
    <property type="entry name" value="Winged helix-like DNA-binding domain superfamily/Winged helix DNA-binding domain"/>
    <property type="match status" value="1"/>
</dbReference>